<organism evidence="3 5">
    <name type="scientific">Chryseobacterium jejuense</name>
    <dbReference type="NCBI Taxonomy" id="445960"/>
    <lineage>
        <taxon>Bacteria</taxon>
        <taxon>Pseudomonadati</taxon>
        <taxon>Bacteroidota</taxon>
        <taxon>Flavobacteriia</taxon>
        <taxon>Flavobacteriales</taxon>
        <taxon>Weeksellaceae</taxon>
        <taxon>Chryseobacterium group</taxon>
        <taxon>Chryseobacterium</taxon>
    </lineage>
</organism>
<dbReference type="Proteomes" id="UP000251670">
    <property type="component" value="Unassembled WGS sequence"/>
</dbReference>
<evidence type="ECO:0000256" key="1">
    <source>
        <dbReference type="SAM" id="SignalP"/>
    </source>
</evidence>
<keyword evidence="1" id="KW-0732">Signal</keyword>
<dbReference type="Proteomes" id="UP000199426">
    <property type="component" value="Unassembled WGS sequence"/>
</dbReference>
<evidence type="ECO:0008006" key="6">
    <source>
        <dbReference type="Google" id="ProtNLM"/>
    </source>
</evidence>
<feature type="signal peptide" evidence="1">
    <location>
        <begin position="1"/>
        <end position="32"/>
    </location>
</feature>
<name>A0A2X2VVI0_CHRJE</name>
<dbReference type="STRING" id="445960.SAMN05421542_2001"/>
<accession>A0A2X2VVI0</accession>
<evidence type="ECO:0000313" key="5">
    <source>
        <dbReference type="Proteomes" id="UP000251670"/>
    </source>
</evidence>
<evidence type="ECO:0000313" key="2">
    <source>
        <dbReference type="EMBL" id="SDI84602.1"/>
    </source>
</evidence>
<dbReference type="EMBL" id="UAWB01000002">
    <property type="protein sequence ID" value="SQB27635.1"/>
    <property type="molecule type" value="Genomic_DNA"/>
</dbReference>
<dbReference type="EMBL" id="FNEG01000003">
    <property type="protein sequence ID" value="SDI84602.1"/>
    <property type="molecule type" value="Genomic_DNA"/>
</dbReference>
<keyword evidence="4" id="KW-1185">Reference proteome</keyword>
<feature type="chain" id="PRO_5016855847" description="Outer membrane protein beta-barrel domain-containing protein" evidence="1">
    <location>
        <begin position="33"/>
        <end position="306"/>
    </location>
</feature>
<evidence type="ECO:0000313" key="3">
    <source>
        <dbReference type="EMBL" id="SQB27635.1"/>
    </source>
</evidence>
<reference evidence="2 4" key="1">
    <citation type="submission" date="2016-10" db="EMBL/GenBank/DDBJ databases">
        <authorList>
            <person name="Varghese N."/>
            <person name="Submissions S."/>
        </authorList>
    </citation>
    <scope>NUCLEOTIDE SEQUENCE [LARGE SCALE GENOMIC DNA]</scope>
    <source>
        <strain evidence="2 4">DSM 19299</strain>
    </source>
</reference>
<sequence length="306" mass="33383">MNVKKLNLSMIKNTKIASLAAILLGMSTSSFAQTGSVGINTTSPTKTLDINGQLRVRDLPVIPAGTPMVADENGNVGIYKPVNPNDFILYNIDSNVRQNESISVPPASILNPVQTNAQDGGSGTTIQPENCWVVPNSEVIFKFPQGSVRRGTASWNTWFEMSYGLGPWTQTNIIGGTGRIKVPAFFHSRAYARLYKKTGVAWVLADVVTVTMQTTQVSPYLDDAANKDENGNLHAVTASSNLNFRYSISAFYSIGDGTDVTVQADTEYKVELLYGIESYSPRTPVTNPNFLQNWGVQSVAYSFYKN</sequence>
<dbReference type="AlphaFoldDB" id="A0A2X2VVI0"/>
<proteinExistence type="predicted"/>
<gene>
    <name evidence="3" type="ORF">NCTC13492_01224</name>
    <name evidence="2" type="ORF">SAMN05421542_2001</name>
</gene>
<reference evidence="3 5" key="2">
    <citation type="submission" date="2018-06" db="EMBL/GenBank/DDBJ databases">
        <authorList>
            <consortium name="Pathogen Informatics"/>
            <person name="Doyle S."/>
        </authorList>
    </citation>
    <scope>NUCLEOTIDE SEQUENCE [LARGE SCALE GENOMIC DNA]</scope>
    <source>
        <strain evidence="3 5">NCTC13492</strain>
    </source>
</reference>
<protein>
    <recommendedName>
        <fullName evidence="6">Outer membrane protein beta-barrel domain-containing protein</fullName>
    </recommendedName>
</protein>
<evidence type="ECO:0000313" key="4">
    <source>
        <dbReference type="Proteomes" id="UP000199426"/>
    </source>
</evidence>